<dbReference type="EMBL" id="FZPH01000001">
    <property type="protein sequence ID" value="SNS63090.1"/>
    <property type="molecule type" value="Genomic_DNA"/>
</dbReference>
<evidence type="ECO:0000313" key="1">
    <source>
        <dbReference type="EMBL" id="SNS63090.1"/>
    </source>
</evidence>
<dbReference type="AlphaFoldDB" id="A0A239G212"/>
<organism evidence="1 2">
    <name type="scientific">Asanoa hainanensis</name>
    <dbReference type="NCBI Taxonomy" id="560556"/>
    <lineage>
        <taxon>Bacteria</taxon>
        <taxon>Bacillati</taxon>
        <taxon>Actinomycetota</taxon>
        <taxon>Actinomycetes</taxon>
        <taxon>Micromonosporales</taxon>
        <taxon>Micromonosporaceae</taxon>
        <taxon>Asanoa</taxon>
    </lineage>
</organism>
<reference evidence="1 2" key="1">
    <citation type="submission" date="2017-06" db="EMBL/GenBank/DDBJ databases">
        <authorList>
            <person name="Kim H.J."/>
            <person name="Triplett B.A."/>
        </authorList>
    </citation>
    <scope>NUCLEOTIDE SEQUENCE [LARGE SCALE GENOMIC DNA]</scope>
    <source>
        <strain evidence="1 2">CGMCC 4.5593</strain>
    </source>
</reference>
<evidence type="ECO:0000313" key="2">
    <source>
        <dbReference type="Proteomes" id="UP000198362"/>
    </source>
</evidence>
<sequence>MAQRLRLRSPSGNRVTVDLADTPTVANVSASIRYAGGSLARGFQIGSRGFQKFASTYVAASVVHDRFVVHGREVVVARQIDGAGATAALIGDYHELMTVYGGPPPAREAVISLFSTLTIEDRADGMVVKPLDATLLNEFSELLTIAVAGRGLVSVPGPAHMRHHVPAHQGQATRHGEVWRGLVGGVDKASRISDYLFTMGFSRGVSEVHLTPEPDLSDDALLAWMNEIQVDWAADTAGGK</sequence>
<name>A0A239G212_9ACTN</name>
<accession>A0A239G212</accession>
<protein>
    <submittedName>
        <fullName evidence="1">Uncharacterized protein</fullName>
    </submittedName>
</protein>
<proteinExistence type="predicted"/>
<dbReference type="RefSeq" id="WP_144022437.1">
    <property type="nucleotide sequence ID" value="NZ_FZPH01000001.1"/>
</dbReference>
<gene>
    <name evidence="1" type="ORF">SAMN05421812_101187</name>
</gene>
<keyword evidence="2" id="KW-1185">Reference proteome</keyword>
<dbReference type="OrthoDB" id="3609413at2"/>
<dbReference type="Proteomes" id="UP000198362">
    <property type="component" value="Unassembled WGS sequence"/>
</dbReference>